<dbReference type="Gene3D" id="1.10.10.10">
    <property type="entry name" value="Winged helix-like DNA-binding domain superfamily/Winged helix DNA-binding domain"/>
    <property type="match status" value="1"/>
</dbReference>
<dbReference type="KEGG" id="roz:CBI38_27840"/>
<dbReference type="Proteomes" id="UP000245711">
    <property type="component" value="Chromosome"/>
</dbReference>
<dbReference type="InterPro" id="IPR036390">
    <property type="entry name" value="WH_DNA-bd_sf"/>
</dbReference>
<dbReference type="Gene3D" id="1.10.287.100">
    <property type="match status" value="1"/>
</dbReference>
<accession>A0A2S2C1V0</accession>
<keyword evidence="3" id="KW-1185">Reference proteome</keyword>
<gene>
    <name evidence="2" type="ORF">CBI38_27840</name>
</gene>
<protein>
    <submittedName>
        <fullName evidence="2">MarR family transcriptional regulator</fullName>
    </submittedName>
</protein>
<dbReference type="SMART" id="SM00347">
    <property type="entry name" value="HTH_MARR"/>
    <property type="match status" value="1"/>
</dbReference>
<dbReference type="InterPro" id="IPR036388">
    <property type="entry name" value="WH-like_DNA-bd_sf"/>
</dbReference>
<dbReference type="InterPro" id="IPR052526">
    <property type="entry name" value="HTH-type_Bedaq_tolerance"/>
</dbReference>
<sequence length="160" mass="17663">MDERVDQLREDIVLFTRRIRTKRAGHLLTPTQLQALAHLDREGPMSAKTLADLEQVTPQSIARTVTMLEDSGMVSRTVDPQDARASLIAITESGHRMLAADRAQRSEWLSAALADTCTDAERDLLFIAGRLLRRLADVPDRGRLADSAGSGSRKESLMTP</sequence>
<proteinExistence type="predicted"/>
<evidence type="ECO:0000259" key="1">
    <source>
        <dbReference type="PROSITE" id="PS50995"/>
    </source>
</evidence>
<dbReference type="Pfam" id="PF01047">
    <property type="entry name" value="MarR"/>
    <property type="match status" value="1"/>
</dbReference>
<dbReference type="EMBL" id="CP021354">
    <property type="protein sequence ID" value="AWK74803.1"/>
    <property type="molecule type" value="Genomic_DNA"/>
</dbReference>
<dbReference type="InterPro" id="IPR000835">
    <property type="entry name" value="HTH_MarR-typ"/>
</dbReference>
<evidence type="ECO:0000313" key="3">
    <source>
        <dbReference type="Proteomes" id="UP000245711"/>
    </source>
</evidence>
<name>A0A2S2C1V0_9NOCA</name>
<feature type="domain" description="HTH marR-type" evidence="1">
    <location>
        <begin position="1"/>
        <end position="133"/>
    </location>
</feature>
<organism evidence="2 3">
    <name type="scientific">Rhodococcus oxybenzonivorans</name>
    <dbReference type="NCBI Taxonomy" id="1990687"/>
    <lineage>
        <taxon>Bacteria</taxon>
        <taxon>Bacillati</taxon>
        <taxon>Actinomycetota</taxon>
        <taxon>Actinomycetes</taxon>
        <taxon>Mycobacteriales</taxon>
        <taxon>Nocardiaceae</taxon>
        <taxon>Rhodococcus</taxon>
    </lineage>
</organism>
<dbReference type="AlphaFoldDB" id="A0A2S2C1V0"/>
<dbReference type="RefSeq" id="WP_109334071.1">
    <property type="nucleotide sequence ID" value="NZ_CP021354.1"/>
</dbReference>
<reference evidence="2 3" key="1">
    <citation type="submission" date="2017-05" db="EMBL/GenBank/DDBJ databases">
        <title>Isolation of Rhodococcus sp. S2-17 biodegrading of BP-3.</title>
        <authorList>
            <person name="Lee Y."/>
            <person name="Kim K.H."/>
            <person name="Chun B.H."/>
            <person name="Jung H.S."/>
            <person name="Jeon C.O."/>
        </authorList>
    </citation>
    <scope>NUCLEOTIDE SEQUENCE [LARGE SCALE GENOMIC DNA]</scope>
    <source>
        <strain evidence="2 3">S2-17</strain>
    </source>
</reference>
<dbReference type="PANTHER" id="PTHR39515">
    <property type="entry name" value="CONSERVED PROTEIN"/>
    <property type="match status" value="1"/>
</dbReference>
<dbReference type="OrthoDB" id="3215377at2"/>
<evidence type="ECO:0000313" key="2">
    <source>
        <dbReference type="EMBL" id="AWK74803.1"/>
    </source>
</evidence>
<dbReference type="SUPFAM" id="SSF46785">
    <property type="entry name" value="Winged helix' DNA-binding domain"/>
    <property type="match status" value="1"/>
</dbReference>
<dbReference type="PANTHER" id="PTHR39515:SF2">
    <property type="entry name" value="HTH-TYPE TRANSCRIPTIONAL REGULATOR RV0880"/>
    <property type="match status" value="1"/>
</dbReference>
<dbReference type="PROSITE" id="PS50995">
    <property type="entry name" value="HTH_MARR_2"/>
    <property type="match status" value="1"/>
</dbReference>
<dbReference type="GO" id="GO:0003700">
    <property type="term" value="F:DNA-binding transcription factor activity"/>
    <property type="evidence" value="ECO:0007669"/>
    <property type="project" value="InterPro"/>
</dbReference>